<feature type="coiled-coil region" evidence="1">
    <location>
        <begin position="845"/>
        <end position="904"/>
    </location>
</feature>
<feature type="region of interest" description="Disordered" evidence="2">
    <location>
        <begin position="139"/>
        <end position="164"/>
    </location>
</feature>
<name>A0A699ZSX7_HAELA</name>
<feature type="coiled-coil region" evidence="1">
    <location>
        <begin position="691"/>
        <end position="739"/>
    </location>
</feature>
<gene>
    <name evidence="3" type="ORF">HaLaN_22916</name>
</gene>
<dbReference type="InterPro" id="IPR051861">
    <property type="entry name" value="NET_actin-binding_domain"/>
</dbReference>
<feature type="compositionally biased region" description="Polar residues" evidence="2">
    <location>
        <begin position="613"/>
        <end position="631"/>
    </location>
</feature>
<feature type="region of interest" description="Disordered" evidence="2">
    <location>
        <begin position="1"/>
        <end position="39"/>
    </location>
</feature>
<feature type="compositionally biased region" description="Polar residues" evidence="2">
    <location>
        <begin position="12"/>
        <end position="27"/>
    </location>
</feature>
<sequence length="906" mass="94937">MQDLSVEVVHEQPQSAAPSQAELTTTQLPPPSPPSDMLEVVPEPLASLPISAPTPQEPPFSLATEMLAALMLGEEQPAPTQVAASTSQATNLEHQPVGPLGSYPAPATEPLTAEARRHTDLTFVPGCNDMFRDLQEPTSTIEDGSMPLPLQSVQSPTAKSSPVPRVPIMSMRESIPLFVRESFLVSDSVSLERLSLNSVEPFGRHTSGCNNTSAVTTSARPASLMASVMVLDTLQEDESFVQELPPKPAAALHTSHSGQLPGPLKAGTRAARVASIEDDQLGDLPNDLPDPVHPGIDNTPTVAAEPSTAVVMDTTEPAPGPAAPGAAPGKQGAAVRGRVPGPNVGSMPAKQRPGLAFKLPAAGNATLTGSGTPLMKLGSTDPGATPLMAGTKASARTPNALLSVKKTMAGPTLTAPSPAMVPRPMQQAQQPGTANPLSKTPCVSSRVPAAPACPSTPPPQQAPCTPAGPAATAANSTEGTMDISPVAGLGRVDLSAHSPAGYQIAVAPGMPASWNTPLAQMQALPMDFALHAPLVDASPFDEGLNTEYITHEAKRLMDNLADSQVNDVKRVLHPPTPGAAADFSFATGFGSAANTTTSPPLRGLRPDMCSPSVPASPSFPGSRQPTPSAMDTPTTDLLGLSMSGSLTKNAGMAAVPAAAGSSCTGSSLLEMQNSAMLNMLSSEEDMERQARQAAEEQLQVAHTQMAVLQDSVRTMQASNTELQQQLAASQEQSTSLAAQLASTRDEVAAARAQHASALAQVEPLQAQLRSVMLERDNLKNSCVELVGKVSAAEKDTARLRQARNEAQSSLKQSTDQLVAEQLHRRQQEVDMARQAAEKISLQTSLSKLTQEREMMRKEVSELQTTLASCQKQHVADVTKLKQENAELMKMAEELMGALEKERSKRK</sequence>
<feature type="compositionally biased region" description="Polar residues" evidence="2">
    <location>
        <begin position="426"/>
        <end position="443"/>
    </location>
</feature>
<dbReference type="AlphaFoldDB" id="A0A699ZSX7"/>
<feature type="region of interest" description="Disordered" evidence="2">
    <location>
        <begin position="423"/>
        <end position="473"/>
    </location>
</feature>
<dbReference type="EMBL" id="BLLF01002695">
    <property type="protein sequence ID" value="GFH25025.1"/>
    <property type="molecule type" value="Genomic_DNA"/>
</dbReference>
<dbReference type="PANTHER" id="PTHR32258">
    <property type="entry name" value="PROTEIN NETWORKED 4A"/>
    <property type="match status" value="1"/>
</dbReference>
<feature type="compositionally biased region" description="Polar residues" evidence="2">
    <location>
        <begin position="81"/>
        <end position="93"/>
    </location>
</feature>
<keyword evidence="4" id="KW-1185">Reference proteome</keyword>
<evidence type="ECO:0000313" key="3">
    <source>
        <dbReference type="EMBL" id="GFH25025.1"/>
    </source>
</evidence>
<dbReference type="PANTHER" id="PTHR32258:SF28">
    <property type="entry name" value="PROTEIN NETWORKED 3A-RELATED"/>
    <property type="match status" value="1"/>
</dbReference>
<proteinExistence type="predicted"/>
<evidence type="ECO:0000313" key="4">
    <source>
        <dbReference type="Proteomes" id="UP000485058"/>
    </source>
</evidence>
<feature type="region of interest" description="Disordered" evidence="2">
    <location>
        <begin position="81"/>
        <end position="102"/>
    </location>
</feature>
<feature type="compositionally biased region" description="Low complexity" evidence="2">
    <location>
        <begin position="462"/>
        <end position="473"/>
    </location>
</feature>
<evidence type="ECO:0000256" key="1">
    <source>
        <dbReference type="SAM" id="Coils"/>
    </source>
</evidence>
<dbReference type="Proteomes" id="UP000485058">
    <property type="component" value="Unassembled WGS sequence"/>
</dbReference>
<accession>A0A699ZSX7</accession>
<feature type="region of interest" description="Disordered" evidence="2">
    <location>
        <begin position="609"/>
        <end position="631"/>
    </location>
</feature>
<feature type="compositionally biased region" description="Polar residues" evidence="2">
    <location>
        <begin position="151"/>
        <end position="160"/>
    </location>
</feature>
<keyword evidence="1" id="KW-0175">Coiled coil</keyword>
<evidence type="ECO:0000256" key="2">
    <source>
        <dbReference type="SAM" id="MobiDB-lite"/>
    </source>
</evidence>
<organism evidence="3 4">
    <name type="scientific">Haematococcus lacustris</name>
    <name type="common">Green alga</name>
    <name type="synonym">Haematococcus pluvialis</name>
    <dbReference type="NCBI Taxonomy" id="44745"/>
    <lineage>
        <taxon>Eukaryota</taxon>
        <taxon>Viridiplantae</taxon>
        <taxon>Chlorophyta</taxon>
        <taxon>core chlorophytes</taxon>
        <taxon>Chlorophyceae</taxon>
        <taxon>CS clade</taxon>
        <taxon>Chlamydomonadales</taxon>
        <taxon>Haematococcaceae</taxon>
        <taxon>Haematococcus</taxon>
    </lineage>
</organism>
<comment type="caution">
    <text evidence="3">The sequence shown here is derived from an EMBL/GenBank/DDBJ whole genome shotgun (WGS) entry which is preliminary data.</text>
</comment>
<protein>
    <submittedName>
        <fullName evidence="3">Uncharacterized protein</fullName>
    </submittedName>
</protein>
<reference evidence="3 4" key="1">
    <citation type="submission" date="2020-02" db="EMBL/GenBank/DDBJ databases">
        <title>Draft genome sequence of Haematococcus lacustris strain NIES-144.</title>
        <authorList>
            <person name="Morimoto D."/>
            <person name="Nakagawa S."/>
            <person name="Yoshida T."/>
            <person name="Sawayama S."/>
        </authorList>
    </citation>
    <scope>NUCLEOTIDE SEQUENCE [LARGE SCALE GENOMIC DNA]</scope>
    <source>
        <strain evidence="3 4">NIES-144</strain>
    </source>
</reference>
<dbReference type="Gene3D" id="1.10.287.1490">
    <property type="match status" value="1"/>
</dbReference>